<reference evidence="1" key="1">
    <citation type="journal article" date="2020" name="Nature">
        <title>Giant virus diversity and host interactions through global metagenomics.</title>
        <authorList>
            <person name="Schulz F."/>
            <person name="Roux S."/>
            <person name="Paez-Espino D."/>
            <person name="Jungbluth S."/>
            <person name="Walsh D.A."/>
            <person name="Denef V.J."/>
            <person name="McMahon K.D."/>
            <person name="Konstantinidis K.T."/>
            <person name="Eloe-Fadrosh E.A."/>
            <person name="Kyrpides N.C."/>
            <person name="Woyke T."/>
        </authorList>
    </citation>
    <scope>NUCLEOTIDE SEQUENCE</scope>
    <source>
        <strain evidence="1">GVMAG-S-ERX556049-19</strain>
    </source>
</reference>
<evidence type="ECO:0000313" key="1">
    <source>
        <dbReference type="EMBL" id="QHT37930.1"/>
    </source>
</evidence>
<dbReference type="EMBL" id="MN738822">
    <property type="protein sequence ID" value="QHT37930.1"/>
    <property type="molecule type" value="Genomic_DNA"/>
</dbReference>
<accession>A0A6C0FDG0</accession>
<sequence length="67" mass="7614">MLSIPAALALRFVANNNLQQRISVLQKSYKVQITGMGIFSSFEIMNNVKPWMFLNSSVFKNLSYISI</sequence>
<name>A0A6C0FDG0_9ZZZZ</name>
<dbReference type="AlphaFoldDB" id="A0A6C0FDG0"/>
<organism evidence="1">
    <name type="scientific">viral metagenome</name>
    <dbReference type="NCBI Taxonomy" id="1070528"/>
    <lineage>
        <taxon>unclassified sequences</taxon>
        <taxon>metagenomes</taxon>
        <taxon>organismal metagenomes</taxon>
    </lineage>
</organism>
<proteinExistence type="predicted"/>
<protein>
    <submittedName>
        <fullName evidence="1">Uncharacterized protein</fullName>
    </submittedName>
</protein>